<evidence type="ECO:0000313" key="3">
    <source>
        <dbReference type="Proteomes" id="UP000758603"/>
    </source>
</evidence>
<protein>
    <submittedName>
        <fullName evidence="2">Saponin hydrolase</fullName>
    </submittedName>
</protein>
<feature type="chain" id="PRO_5040126756" evidence="1">
    <location>
        <begin position="24"/>
        <end position="628"/>
    </location>
</feature>
<dbReference type="AlphaFoldDB" id="A0A9P8RHD6"/>
<dbReference type="SUPFAM" id="SSF69304">
    <property type="entry name" value="Tricorn protease N-terminal domain"/>
    <property type="match status" value="1"/>
</dbReference>
<keyword evidence="1" id="KW-0732">Signal</keyword>
<dbReference type="Gene3D" id="2.120.10.30">
    <property type="entry name" value="TolB, C-terminal domain"/>
    <property type="match status" value="1"/>
</dbReference>
<accession>A0A9P8RHD6</accession>
<organism evidence="2 3">
    <name type="scientific">Truncatella angustata</name>
    <dbReference type="NCBI Taxonomy" id="152316"/>
    <lineage>
        <taxon>Eukaryota</taxon>
        <taxon>Fungi</taxon>
        <taxon>Dikarya</taxon>
        <taxon>Ascomycota</taxon>
        <taxon>Pezizomycotina</taxon>
        <taxon>Sordariomycetes</taxon>
        <taxon>Xylariomycetidae</taxon>
        <taxon>Amphisphaeriales</taxon>
        <taxon>Sporocadaceae</taxon>
        <taxon>Truncatella</taxon>
    </lineage>
</organism>
<keyword evidence="3" id="KW-1185">Reference proteome</keyword>
<sequence length="628" mass="67343">MLFDIRKALILVGAGCVVASTDAFESLSLAPTSPTPNPEPIEVSEVPLPPALANTSAGACTTQINARQTGCIAQFGLMSGNFLPDGNHLTALLEYVGAPAAPDPASDYTGLNLVLLKVDGTTFPNGDAWKCITCGVPSANRAGATALDSYAQTFRDGTRAMAGTNIIDCGGKPLNSSSCTPDKVHIYPIRWNNKADDDGTGAGGSIRELRLHPDDVHLGFSSFGIYGGYITEYGFYGRLEFNATGSRYDVVDVTVLLNPDLPQPLSADGDRLVLNSSAISVGELRGFTGTGNEITYIGYPVESCNIDAFAVDLATGKVRRITTHPEYTDPLAVSPDDKWQVVLDTRGTRRQMFMSGLRTVPPITDIVSITASSSTRNNGVRRFFEPWLLDFEGDRGLYFGQKINAAGDGSPGSINDPNWNSGADPRWSLDGTRIAYYQWLAVSPACGGSNPLECEVSPYEDGRQGRIMVARLVSRKPLAIGGISIAADEVPWGIKYVPGMVLPERTYPPAGDYVLEGKAQGYANVTITYDDSNVSVKSVRVNYHDFSNDGHNVLVGYENVTRSALSPTADHYDWYSNLTSTGVATGTKVTSPDGFHLEIDVLTNFFDANGTLTTTINEVVFDQPCNNC</sequence>
<proteinExistence type="predicted"/>
<dbReference type="GeneID" id="70132937"/>
<dbReference type="InterPro" id="IPR011042">
    <property type="entry name" value="6-blade_b-propeller_TolB-like"/>
</dbReference>
<dbReference type="EMBL" id="JAGPXC010000010">
    <property type="protein sequence ID" value="KAH6646053.1"/>
    <property type="molecule type" value="Genomic_DNA"/>
</dbReference>
<evidence type="ECO:0000256" key="1">
    <source>
        <dbReference type="SAM" id="SignalP"/>
    </source>
</evidence>
<dbReference type="GO" id="GO:0016787">
    <property type="term" value="F:hydrolase activity"/>
    <property type="evidence" value="ECO:0007669"/>
    <property type="project" value="UniProtKB-KW"/>
</dbReference>
<gene>
    <name evidence="2" type="ORF">BKA67DRAFT_583057</name>
</gene>
<evidence type="ECO:0000313" key="2">
    <source>
        <dbReference type="EMBL" id="KAH6646053.1"/>
    </source>
</evidence>
<dbReference type="RefSeq" id="XP_045952567.1">
    <property type="nucleotide sequence ID" value="XM_046104046.1"/>
</dbReference>
<dbReference type="Proteomes" id="UP000758603">
    <property type="component" value="Unassembled WGS sequence"/>
</dbReference>
<comment type="caution">
    <text evidence="2">The sequence shown here is derived from an EMBL/GenBank/DDBJ whole genome shotgun (WGS) entry which is preliminary data.</text>
</comment>
<reference evidence="2" key="1">
    <citation type="journal article" date="2021" name="Nat. Commun.">
        <title>Genetic determinants of endophytism in the Arabidopsis root mycobiome.</title>
        <authorList>
            <person name="Mesny F."/>
            <person name="Miyauchi S."/>
            <person name="Thiergart T."/>
            <person name="Pickel B."/>
            <person name="Atanasova L."/>
            <person name="Karlsson M."/>
            <person name="Huettel B."/>
            <person name="Barry K.W."/>
            <person name="Haridas S."/>
            <person name="Chen C."/>
            <person name="Bauer D."/>
            <person name="Andreopoulos W."/>
            <person name="Pangilinan J."/>
            <person name="LaButti K."/>
            <person name="Riley R."/>
            <person name="Lipzen A."/>
            <person name="Clum A."/>
            <person name="Drula E."/>
            <person name="Henrissat B."/>
            <person name="Kohler A."/>
            <person name="Grigoriev I.V."/>
            <person name="Martin F.M."/>
            <person name="Hacquard S."/>
        </authorList>
    </citation>
    <scope>NUCLEOTIDE SEQUENCE</scope>
    <source>
        <strain evidence="2">MPI-SDFR-AT-0073</strain>
    </source>
</reference>
<name>A0A9P8RHD6_9PEZI</name>
<feature type="signal peptide" evidence="1">
    <location>
        <begin position="1"/>
        <end position="23"/>
    </location>
</feature>
<keyword evidence="2" id="KW-0378">Hydrolase</keyword>
<dbReference type="OrthoDB" id="10265322at2759"/>